<organism evidence="1">
    <name type="scientific">Candidatus Kentrum sp. FW</name>
    <dbReference type="NCBI Taxonomy" id="2126338"/>
    <lineage>
        <taxon>Bacteria</taxon>
        <taxon>Pseudomonadati</taxon>
        <taxon>Pseudomonadota</taxon>
        <taxon>Gammaproteobacteria</taxon>
        <taxon>Candidatus Kentrum</taxon>
    </lineage>
</organism>
<reference evidence="1" key="1">
    <citation type="submission" date="2019-02" db="EMBL/GenBank/DDBJ databases">
        <authorList>
            <person name="Gruber-Vodicka R. H."/>
            <person name="Seah K. B. B."/>
        </authorList>
    </citation>
    <scope>NUCLEOTIDE SEQUENCE</scope>
    <source>
        <strain evidence="1">BECK_BZ131</strain>
    </source>
</reference>
<dbReference type="EMBL" id="CAADFE010000009">
    <property type="protein sequence ID" value="VFJ66236.1"/>
    <property type="molecule type" value="Genomic_DNA"/>
</dbReference>
<name>A0A450TGA3_9GAMM</name>
<dbReference type="AlphaFoldDB" id="A0A450TGA3"/>
<evidence type="ECO:0000313" key="1">
    <source>
        <dbReference type="EMBL" id="VFJ66236.1"/>
    </source>
</evidence>
<proteinExistence type="predicted"/>
<accession>A0A450TGA3</accession>
<sequence length="110" mass="11970">MICIRIIFKSGLVSREDVPQQKDSPGRTLFSPVSKSFRDSIPRDYTSIDDASGFLNAMGDSDNLEVQNQLVVGVLEVLADTSKSLAAANNHLEGRALALFERTVSGWGVE</sequence>
<gene>
    <name evidence="1" type="ORF">BECKFW1821C_GA0114237_10096</name>
</gene>
<protein>
    <submittedName>
        <fullName evidence="1">Uncharacterized protein</fullName>
    </submittedName>
</protein>